<keyword evidence="2" id="KW-1185">Reference proteome</keyword>
<dbReference type="InterPro" id="IPR050155">
    <property type="entry name" value="HAD-like_hydrolase_sf"/>
</dbReference>
<dbReference type="PANTHER" id="PTHR43434:SF1">
    <property type="entry name" value="PHOSPHOGLYCOLATE PHOSPHATASE"/>
    <property type="match status" value="1"/>
</dbReference>
<dbReference type="SUPFAM" id="SSF56784">
    <property type="entry name" value="HAD-like"/>
    <property type="match status" value="1"/>
</dbReference>
<sequence>MTSRTSDVQKILSEATHIFFDFDGPICDIFAGLPAPTVAATLRDYLAPLRLDLPGSITTETDPLEILRYAASAGPLVAATVEAGLRGLELQAALSAAPTPDAAEAIRHFHASGRRLAIVSNNSDAAVKVYTDRCALSGCFDLISARAVFQDPALLKPHPHLITQAVDGLDAAPARCVLIGDSITDIQGAQKAGVRSIGYANKPGKQDALAAAGADAVVTAMAQLIP</sequence>
<dbReference type="GO" id="GO:0006281">
    <property type="term" value="P:DNA repair"/>
    <property type="evidence" value="ECO:0007669"/>
    <property type="project" value="TreeGrafter"/>
</dbReference>
<dbReference type="PANTHER" id="PTHR43434">
    <property type="entry name" value="PHOSPHOGLYCOLATE PHOSPHATASE"/>
    <property type="match status" value="1"/>
</dbReference>
<dbReference type="Proteomes" id="UP000217103">
    <property type="component" value="Unassembled WGS sequence"/>
</dbReference>
<dbReference type="InterPro" id="IPR036412">
    <property type="entry name" value="HAD-like_sf"/>
</dbReference>
<evidence type="ECO:0000313" key="1">
    <source>
        <dbReference type="EMBL" id="SDQ66473.1"/>
    </source>
</evidence>
<accession>A0A1H1CQJ3</accession>
<dbReference type="EMBL" id="FNKK01000002">
    <property type="protein sequence ID" value="SDQ66473.1"/>
    <property type="molecule type" value="Genomic_DNA"/>
</dbReference>
<reference evidence="1 2" key="1">
    <citation type="submission" date="2016-10" db="EMBL/GenBank/DDBJ databases">
        <authorList>
            <person name="de Groot N.N."/>
        </authorList>
    </citation>
    <scope>NUCLEOTIDE SEQUENCE [LARGE SCALE GENOMIC DNA]</scope>
    <source>
        <strain evidence="1 2">DSM 43794</strain>
    </source>
</reference>
<name>A0A1H1CQJ3_9ACTN</name>
<dbReference type="STRING" id="35622.SAMN04489764_1594"/>
<organism evidence="1 2">
    <name type="scientific">Thermostaphylospora chromogena</name>
    <dbReference type="NCBI Taxonomy" id="35622"/>
    <lineage>
        <taxon>Bacteria</taxon>
        <taxon>Bacillati</taxon>
        <taxon>Actinomycetota</taxon>
        <taxon>Actinomycetes</taxon>
        <taxon>Streptosporangiales</taxon>
        <taxon>Thermomonosporaceae</taxon>
        <taxon>Thermostaphylospora</taxon>
    </lineage>
</organism>
<dbReference type="Gene3D" id="3.40.50.1000">
    <property type="entry name" value="HAD superfamily/HAD-like"/>
    <property type="match status" value="1"/>
</dbReference>
<evidence type="ECO:0000313" key="2">
    <source>
        <dbReference type="Proteomes" id="UP000217103"/>
    </source>
</evidence>
<proteinExistence type="predicted"/>
<dbReference type="SFLD" id="SFLDG01129">
    <property type="entry name" value="C1.5:_HAD__Beta-PGM__Phosphata"/>
    <property type="match status" value="1"/>
</dbReference>
<gene>
    <name evidence="1" type="ORF">SAMN04489764_1594</name>
</gene>
<dbReference type="InterPro" id="IPR023214">
    <property type="entry name" value="HAD_sf"/>
</dbReference>
<dbReference type="Pfam" id="PF00702">
    <property type="entry name" value="Hydrolase"/>
    <property type="match status" value="1"/>
</dbReference>
<protein>
    <submittedName>
        <fullName evidence="1">Haloacid dehalogenase superfamily, subfamily IA, variant 3 with third motif having DD or ED/haloacid dehalogenase superfamily, subfamily IA, variant 1 with third motif having Dx(3-4)D or Dx(3-4)E</fullName>
    </submittedName>
</protein>
<dbReference type="SFLD" id="SFLDS00003">
    <property type="entry name" value="Haloacid_Dehalogenase"/>
    <property type="match status" value="1"/>
</dbReference>
<dbReference type="AlphaFoldDB" id="A0A1H1CQJ3"/>
<dbReference type="NCBIfam" id="TIGR01549">
    <property type="entry name" value="HAD-SF-IA-v1"/>
    <property type="match status" value="1"/>
</dbReference>
<dbReference type="RefSeq" id="WP_207549903.1">
    <property type="nucleotide sequence ID" value="NZ_FNKK01000002.1"/>
</dbReference>
<dbReference type="GO" id="GO:0008967">
    <property type="term" value="F:phosphoglycolate phosphatase activity"/>
    <property type="evidence" value="ECO:0007669"/>
    <property type="project" value="TreeGrafter"/>
</dbReference>
<dbReference type="GO" id="GO:0005829">
    <property type="term" value="C:cytosol"/>
    <property type="evidence" value="ECO:0007669"/>
    <property type="project" value="TreeGrafter"/>
</dbReference>
<dbReference type="NCBIfam" id="TIGR01509">
    <property type="entry name" value="HAD-SF-IA-v3"/>
    <property type="match status" value="1"/>
</dbReference>
<dbReference type="InterPro" id="IPR006439">
    <property type="entry name" value="HAD-SF_hydro_IA"/>
</dbReference>